<reference evidence="5" key="1">
    <citation type="submission" date="2015-05" db="EMBL/GenBank/DDBJ databases">
        <authorList>
            <person name="Manzano-Marin A."/>
        </authorList>
    </citation>
    <scope>NUCLEOTIDE SEQUENCE [LARGE SCALE GENOMIC DNA]</scope>
    <source>
        <strain evidence="5">officinalis</strain>
    </source>
</reference>
<keyword evidence="2 3" id="KW-0687">Ribonucleoprotein</keyword>
<dbReference type="EMBL" id="CVRF01000002">
    <property type="protein sequence ID" value="CRK85682.1"/>
    <property type="molecule type" value="Genomic_DNA"/>
</dbReference>
<dbReference type="GO" id="GO:0003735">
    <property type="term" value="F:structural constituent of ribosome"/>
    <property type="evidence" value="ECO:0007669"/>
    <property type="project" value="InterPro"/>
</dbReference>
<dbReference type="STRING" id="1715285.SOFFGTOCOR_0250"/>
<comment type="similarity">
    <text evidence="3">Belongs to the bacterial ribosomal protein bS16 family.</text>
</comment>
<dbReference type="SUPFAM" id="SSF54565">
    <property type="entry name" value="Ribosomal protein S16"/>
    <property type="match status" value="1"/>
</dbReference>
<dbReference type="GO" id="GO:0015935">
    <property type="term" value="C:small ribosomal subunit"/>
    <property type="evidence" value="ECO:0007669"/>
    <property type="project" value="TreeGrafter"/>
</dbReference>
<organism evidence="4 5">
    <name type="scientific">Candidatus Providencia siddallii</name>
    <dbReference type="NCBI Taxonomy" id="1715285"/>
    <lineage>
        <taxon>Bacteria</taxon>
        <taxon>Pseudomonadati</taxon>
        <taxon>Pseudomonadota</taxon>
        <taxon>Gammaproteobacteria</taxon>
        <taxon>Enterobacterales</taxon>
        <taxon>Morganellaceae</taxon>
        <taxon>Providencia</taxon>
    </lineage>
</organism>
<sequence>MVTIRLSRSGNKKCPFYQIIVTDNRCPRDGRFIERIGFFNPTSISKEKELRLDLNRIKHWISTGATVSNRVTQLIKQAEKSN</sequence>
<evidence type="ECO:0000256" key="2">
    <source>
        <dbReference type="ARBA" id="ARBA00023274"/>
    </source>
</evidence>
<dbReference type="GO" id="GO:0006412">
    <property type="term" value="P:translation"/>
    <property type="evidence" value="ECO:0007669"/>
    <property type="project" value="UniProtKB-UniRule"/>
</dbReference>
<dbReference type="Proteomes" id="UP000242301">
    <property type="component" value="Unassembled WGS sequence"/>
</dbReference>
<dbReference type="InterPro" id="IPR000307">
    <property type="entry name" value="Ribosomal_bS16"/>
</dbReference>
<gene>
    <name evidence="3 4" type="primary">rpsP</name>
    <name evidence="4" type="ORF">SOFFGTOCOR_0250</name>
</gene>
<dbReference type="Gene3D" id="3.30.1320.10">
    <property type="match status" value="1"/>
</dbReference>
<evidence type="ECO:0000313" key="4">
    <source>
        <dbReference type="EMBL" id="CRK85682.1"/>
    </source>
</evidence>
<dbReference type="GO" id="GO:0005737">
    <property type="term" value="C:cytoplasm"/>
    <property type="evidence" value="ECO:0007669"/>
    <property type="project" value="UniProtKB-ARBA"/>
</dbReference>
<dbReference type="Pfam" id="PF00886">
    <property type="entry name" value="Ribosomal_S16"/>
    <property type="match status" value="1"/>
</dbReference>
<keyword evidence="1 3" id="KW-0689">Ribosomal protein</keyword>
<dbReference type="HAMAP" id="MF_00385">
    <property type="entry name" value="Ribosomal_bS16"/>
    <property type="match status" value="1"/>
</dbReference>
<evidence type="ECO:0000256" key="1">
    <source>
        <dbReference type="ARBA" id="ARBA00022980"/>
    </source>
</evidence>
<evidence type="ECO:0000313" key="5">
    <source>
        <dbReference type="Proteomes" id="UP000242301"/>
    </source>
</evidence>
<dbReference type="InterPro" id="IPR023803">
    <property type="entry name" value="Ribosomal_bS16_dom_sf"/>
</dbReference>
<evidence type="ECO:0000256" key="3">
    <source>
        <dbReference type="HAMAP-Rule" id="MF_00385"/>
    </source>
</evidence>
<name>A0A0M6W8E4_9GAMM</name>
<dbReference type="AlphaFoldDB" id="A0A0M6W8E4"/>
<keyword evidence="5" id="KW-1185">Reference proteome</keyword>
<protein>
    <recommendedName>
        <fullName evidence="3">Small ribosomal subunit protein bS16</fullName>
    </recommendedName>
</protein>
<accession>A0A0M6W8E4</accession>
<dbReference type="NCBIfam" id="TIGR00002">
    <property type="entry name" value="S16"/>
    <property type="match status" value="1"/>
</dbReference>
<dbReference type="PANTHER" id="PTHR12919">
    <property type="entry name" value="30S RIBOSOMAL PROTEIN S16"/>
    <property type="match status" value="1"/>
</dbReference>
<proteinExistence type="inferred from homology"/>
<dbReference type="PANTHER" id="PTHR12919:SF20">
    <property type="entry name" value="SMALL RIBOSOMAL SUBUNIT PROTEIN BS16M"/>
    <property type="match status" value="1"/>
</dbReference>